<sequence length="761" mass="83470">MIERDGKQTKLPINPSTGSNAKSNDPSTWGSFDKAVSYYNAQLNSNKQKCDGIGFMFTLNESFVGVDLDHCISESGKLDTSIRNIVNTLNSYTEISPSGRGLHIITKGKLPPGGRKKGNVELYESGRYFTITGNIFRGCNKHVENRQNEIDEIHAEIWGTNAKTKHTNSVSGRPKGDPHELLTTSFHFTNGSKNEQLWNGDFSGYPSQSEADLAFCSHLAWLFQKDASLIDSIFRKSGLYRDKWDVTHSADGSTYGQMTIKKAISSTDKTYNTNQNISSANIVALLNGQARNDYPLLEIKGIKFRYGRDNAKTIIEREAKRKYTGKSDKHSSAYYPVSSLYGIPARLRYIDKSDASGLRINIEGFDGSLKSLDIERSFLVKASGNELKSELLAAGLRIYPDGDKIILATLKAAHPDKEILITTKPGLFQIDNHKNFAFVTPDGKSYSDNNHQVELSPNERITAPYSCGSFEGWKDAIRTATTAPGCPHFALGVMAAFVGPILSIAKLDTCGINLSGFTSKGKSTAQMLAASAWSTPKLGCGLFQSMRTTDNAVELLATKANGTVLLLDDIAHIDGRDLGAMIYTLSSGSSKSRMTQLSTLQSRQTWNTFAIFSGEKSLEEKIKSAGGSWQAGMSVRFPDVDVTDVNEKLTNETMRSINSIAENYGHAGHKFIEAIFNNGLHHKSSELKQTILNAARHLANSEESQLIRAAIPFALIQIAGNFAKEFETAAQSSDVVTEFSRKVSVVCFRRRLADSADLVSP</sequence>
<organism evidence="4 5">
    <name type="scientific">Desulfolutivibrio sulfodismutans</name>
    <dbReference type="NCBI Taxonomy" id="63561"/>
    <lineage>
        <taxon>Bacteria</taxon>
        <taxon>Pseudomonadati</taxon>
        <taxon>Thermodesulfobacteriota</taxon>
        <taxon>Desulfovibrionia</taxon>
        <taxon>Desulfovibrionales</taxon>
        <taxon>Desulfovibrionaceae</taxon>
        <taxon>Desulfolutivibrio</taxon>
    </lineage>
</organism>
<keyword evidence="5" id="KW-1185">Reference proteome</keyword>
<name>A0A7K3NRY8_9BACT</name>
<dbReference type="Pfam" id="PF06048">
    <property type="entry name" value="DUF927"/>
    <property type="match status" value="1"/>
</dbReference>
<dbReference type="EMBL" id="JAAGRQ010000173">
    <property type="protein sequence ID" value="NDY58958.1"/>
    <property type="molecule type" value="Genomic_DNA"/>
</dbReference>
<evidence type="ECO:0000256" key="1">
    <source>
        <dbReference type="SAM" id="MobiDB-lite"/>
    </source>
</evidence>
<dbReference type="Pfam" id="PF22763">
    <property type="entry name" value="NrS1-1_pol-like_HBD"/>
    <property type="match status" value="1"/>
</dbReference>
<dbReference type="Proteomes" id="UP000469724">
    <property type="component" value="Unassembled WGS sequence"/>
</dbReference>
<evidence type="ECO:0000259" key="3">
    <source>
        <dbReference type="Pfam" id="PF22763"/>
    </source>
</evidence>
<feature type="domain" description="DUF927" evidence="2">
    <location>
        <begin position="355"/>
        <end position="601"/>
    </location>
</feature>
<feature type="domain" description="NrS-1 polymerase-like HBD" evidence="3">
    <location>
        <begin position="208"/>
        <end position="272"/>
    </location>
</feature>
<gene>
    <name evidence="4" type="ORF">G3N56_19655</name>
</gene>
<feature type="compositionally biased region" description="Polar residues" evidence="1">
    <location>
        <begin position="14"/>
        <end position="26"/>
    </location>
</feature>
<evidence type="ECO:0000313" key="5">
    <source>
        <dbReference type="Proteomes" id="UP000469724"/>
    </source>
</evidence>
<protein>
    <submittedName>
        <fullName evidence="4">DUF927 domain-containing protein</fullName>
    </submittedName>
</protein>
<dbReference type="AlphaFoldDB" id="A0A7K3NRY8"/>
<reference evidence="4 5" key="1">
    <citation type="submission" date="2020-02" db="EMBL/GenBank/DDBJ databases">
        <title>Comparative genomics of sulfur disproportionating microorganisms.</title>
        <authorList>
            <person name="Ward L.M."/>
            <person name="Bertran E."/>
            <person name="Johnston D.T."/>
        </authorList>
    </citation>
    <scope>NUCLEOTIDE SEQUENCE [LARGE SCALE GENOMIC DNA]</scope>
    <source>
        <strain evidence="4 5">DSM 3696</strain>
    </source>
</reference>
<comment type="caution">
    <text evidence="4">The sequence shown here is derived from an EMBL/GenBank/DDBJ whole genome shotgun (WGS) entry which is preliminary data.</text>
</comment>
<evidence type="ECO:0000313" key="4">
    <source>
        <dbReference type="EMBL" id="NDY58958.1"/>
    </source>
</evidence>
<dbReference type="InterPro" id="IPR009270">
    <property type="entry name" value="DUF927"/>
</dbReference>
<dbReference type="RefSeq" id="WP_163304016.1">
    <property type="nucleotide sequence ID" value="NZ_JAAGRQ010000173.1"/>
</dbReference>
<proteinExistence type="predicted"/>
<dbReference type="InterPro" id="IPR054468">
    <property type="entry name" value="NrSPol-like_HBD"/>
</dbReference>
<evidence type="ECO:0000259" key="2">
    <source>
        <dbReference type="Pfam" id="PF06048"/>
    </source>
</evidence>
<feature type="region of interest" description="Disordered" evidence="1">
    <location>
        <begin position="1"/>
        <end position="26"/>
    </location>
</feature>
<accession>A0A7K3NRY8</accession>